<dbReference type="EMBL" id="MCFH01000035">
    <property type="protein sequence ID" value="ORX46454.1"/>
    <property type="molecule type" value="Genomic_DNA"/>
</dbReference>
<evidence type="ECO:0000256" key="2">
    <source>
        <dbReference type="SAM" id="SignalP"/>
    </source>
</evidence>
<keyword evidence="1" id="KW-1133">Transmembrane helix</keyword>
<name>A0A1Y1UJ29_9FUNG</name>
<keyword evidence="1" id="KW-0472">Membrane</keyword>
<evidence type="ECO:0000313" key="5">
    <source>
        <dbReference type="Proteomes" id="UP000193719"/>
    </source>
</evidence>
<accession>A0A1Y1UJ29</accession>
<evidence type="ECO:0000313" key="4">
    <source>
        <dbReference type="EMBL" id="ORX46454.1"/>
    </source>
</evidence>
<evidence type="ECO:0000256" key="1">
    <source>
        <dbReference type="SAM" id="Phobius"/>
    </source>
</evidence>
<proteinExistence type="predicted"/>
<keyword evidence="2" id="KW-0732">Signal</keyword>
<keyword evidence="1" id="KW-0812">Transmembrane</keyword>
<evidence type="ECO:0000313" key="3">
    <source>
        <dbReference type="EMBL" id="ORX37494.1"/>
    </source>
</evidence>
<gene>
    <name evidence="3" type="ORF">BCR36DRAFT_340248</name>
    <name evidence="4" type="ORF">BCR36DRAFT_585268</name>
</gene>
<organism evidence="3 5">
    <name type="scientific">Piromyces finnis</name>
    <dbReference type="NCBI Taxonomy" id="1754191"/>
    <lineage>
        <taxon>Eukaryota</taxon>
        <taxon>Fungi</taxon>
        <taxon>Fungi incertae sedis</taxon>
        <taxon>Chytridiomycota</taxon>
        <taxon>Chytridiomycota incertae sedis</taxon>
        <taxon>Neocallimastigomycetes</taxon>
        <taxon>Neocallimastigales</taxon>
        <taxon>Neocallimastigaceae</taxon>
        <taxon>Piromyces</taxon>
    </lineage>
</organism>
<reference evidence="3 5" key="1">
    <citation type="submission" date="2016-08" db="EMBL/GenBank/DDBJ databases">
        <title>Genomes of anaerobic fungi encode conserved fungal cellulosomes for biomass hydrolysis.</title>
        <authorList>
            <consortium name="DOE Joint Genome Institute"/>
            <person name="Haitjema C.H."/>
            <person name="Gilmore S.P."/>
            <person name="Henske J.K."/>
            <person name="Solomon K.V."/>
            <person name="De Groot R."/>
            <person name="Kuo A."/>
            <person name="Mondo S.J."/>
            <person name="Salamov A.A."/>
            <person name="Labutti K."/>
            <person name="Zhao Z."/>
            <person name="Chiniquy J."/>
            <person name="Barry K."/>
            <person name="Brewer H.M."/>
            <person name="Purvine S.O."/>
            <person name="Wright A.T."/>
            <person name="Boxma B."/>
            <person name="Van Alen T."/>
            <person name="Hackstein J.H."/>
            <person name="Baker S.E."/>
            <person name="Grigoriev I.V."/>
            <person name="O'Malley M.A."/>
        </authorList>
    </citation>
    <scope>NUCLEOTIDE SEQUENCE [LARGE SCALE GENOMIC DNA]</scope>
    <source>
        <strain evidence="3">Finn</strain>
        <strain evidence="5">finn</strain>
    </source>
</reference>
<keyword evidence="5" id="KW-1185">Reference proteome</keyword>
<sequence>MEKIIIVLIYFTLFITLIDVVKSTPLGGEYVGSYQYTNFTLNDIREMKTIPCKEDSECPDYSRGCELFTLYNGQNDVEYKLCDMTFICHKNETCLSLYNASVYYINVRGIEYGISFVNNNTLEHKEIENKDKIILHSCNDEMYKHNLCDTETCLMTENCYSGQCIHQTCMINSENPSYMCRIDWLKDEEKPAMLCKMANGEPCSEDEDCDQINVCDSRFDVCASPLVAEGRGKRDYFFIIGVAITIIIILVIIAVVTLFVMSCIYVAIDELKNILFNISDDYRQLENN</sequence>
<comment type="caution">
    <text evidence="3">The sequence shown here is derived from an EMBL/GenBank/DDBJ whole genome shotgun (WGS) entry which is preliminary data.</text>
</comment>
<feature type="chain" id="PRO_5011907592" evidence="2">
    <location>
        <begin position="24"/>
        <end position="288"/>
    </location>
</feature>
<reference evidence="3 5" key="2">
    <citation type="submission" date="2016-08" db="EMBL/GenBank/DDBJ databases">
        <title>Pervasive Adenine N6-methylation of Active Genes in Fungi.</title>
        <authorList>
            <consortium name="DOE Joint Genome Institute"/>
            <person name="Mondo S.J."/>
            <person name="Dannebaum R.O."/>
            <person name="Kuo R.C."/>
            <person name="Labutti K."/>
            <person name="Haridas S."/>
            <person name="Kuo A."/>
            <person name="Salamov A."/>
            <person name="Ahrendt S.R."/>
            <person name="Lipzen A."/>
            <person name="Sullivan W."/>
            <person name="Andreopoulos W.B."/>
            <person name="Clum A."/>
            <person name="Lindquist E."/>
            <person name="Daum C."/>
            <person name="Ramamoorthy G.K."/>
            <person name="Gryganskyi A."/>
            <person name="Culley D."/>
            <person name="Magnuson J.K."/>
            <person name="James T.Y."/>
            <person name="O'Malley M.A."/>
            <person name="Stajich J.E."/>
            <person name="Spatafora J.W."/>
            <person name="Visel A."/>
            <person name="Grigoriev I.V."/>
        </authorList>
    </citation>
    <scope>NUCLEOTIDE SEQUENCE [LARGE SCALE GENOMIC DNA]</scope>
    <source>
        <strain evidence="3">Finn</strain>
        <strain evidence="5">finn</strain>
    </source>
</reference>
<feature type="signal peptide" evidence="2">
    <location>
        <begin position="1"/>
        <end position="23"/>
    </location>
</feature>
<feature type="transmembrane region" description="Helical" evidence="1">
    <location>
        <begin position="236"/>
        <end position="268"/>
    </location>
</feature>
<dbReference type="OrthoDB" id="2137398at2759"/>
<dbReference type="AlphaFoldDB" id="A0A1Y1UJ29"/>
<dbReference type="Proteomes" id="UP000193719">
    <property type="component" value="Unassembled WGS sequence"/>
</dbReference>
<dbReference type="EMBL" id="MCFH01000134">
    <property type="protein sequence ID" value="ORX37494.1"/>
    <property type="molecule type" value="Genomic_DNA"/>
</dbReference>
<protein>
    <submittedName>
        <fullName evidence="3">Uncharacterized protein</fullName>
    </submittedName>
</protein>